<evidence type="ECO:0000313" key="1">
    <source>
        <dbReference type="EMBL" id="KAK7339444.1"/>
    </source>
</evidence>
<proteinExistence type="predicted"/>
<protein>
    <submittedName>
        <fullName evidence="1">Uncharacterized protein</fullName>
    </submittedName>
</protein>
<name>A0AAN9LS80_CANGL</name>
<reference evidence="1 2" key="1">
    <citation type="submission" date="2024-01" db="EMBL/GenBank/DDBJ databases">
        <title>The genomes of 5 underutilized Papilionoideae crops provide insights into root nodulation and disease resistanc.</title>
        <authorList>
            <person name="Jiang F."/>
        </authorList>
    </citation>
    <scope>NUCLEOTIDE SEQUENCE [LARGE SCALE GENOMIC DNA]</scope>
    <source>
        <strain evidence="1">LVBAO_FW01</strain>
        <tissue evidence="1">Leaves</tissue>
    </source>
</reference>
<evidence type="ECO:0000313" key="2">
    <source>
        <dbReference type="Proteomes" id="UP001367508"/>
    </source>
</evidence>
<keyword evidence="2" id="KW-1185">Reference proteome</keyword>
<gene>
    <name evidence="1" type="ORF">VNO77_20112</name>
</gene>
<sequence>MNTLGGFLGFSGGGGEIHKRKKTKKEKEEALLERRIISEFPQEIIRLDGKEKAPLEFATHYSLLRLQGCNDIGYKSAIDLKPTKECSLQKLMLGATKAYAWHRQNQPGSNVPRPLMFRRF</sequence>
<dbReference type="EMBL" id="JAYMYQ010000004">
    <property type="protein sequence ID" value="KAK7339444.1"/>
    <property type="molecule type" value="Genomic_DNA"/>
</dbReference>
<dbReference type="AlphaFoldDB" id="A0AAN9LS80"/>
<comment type="caution">
    <text evidence="1">The sequence shown here is derived from an EMBL/GenBank/DDBJ whole genome shotgun (WGS) entry which is preliminary data.</text>
</comment>
<dbReference type="Proteomes" id="UP001367508">
    <property type="component" value="Unassembled WGS sequence"/>
</dbReference>
<organism evidence="1 2">
    <name type="scientific">Canavalia gladiata</name>
    <name type="common">Sword bean</name>
    <name type="synonym">Dolichos gladiatus</name>
    <dbReference type="NCBI Taxonomy" id="3824"/>
    <lineage>
        <taxon>Eukaryota</taxon>
        <taxon>Viridiplantae</taxon>
        <taxon>Streptophyta</taxon>
        <taxon>Embryophyta</taxon>
        <taxon>Tracheophyta</taxon>
        <taxon>Spermatophyta</taxon>
        <taxon>Magnoliopsida</taxon>
        <taxon>eudicotyledons</taxon>
        <taxon>Gunneridae</taxon>
        <taxon>Pentapetalae</taxon>
        <taxon>rosids</taxon>
        <taxon>fabids</taxon>
        <taxon>Fabales</taxon>
        <taxon>Fabaceae</taxon>
        <taxon>Papilionoideae</taxon>
        <taxon>50 kb inversion clade</taxon>
        <taxon>NPAAA clade</taxon>
        <taxon>indigoferoid/millettioid clade</taxon>
        <taxon>Phaseoleae</taxon>
        <taxon>Canavalia</taxon>
    </lineage>
</organism>
<accession>A0AAN9LS80</accession>